<keyword evidence="3" id="KW-1185">Reference proteome</keyword>
<sequence>MERDATAPTDRHSLKRPLTTEAESSNKKKILSLSKKKNEQQPIVTKLETYTCPICEVDLTDIKSSYLRQKHVEKCIDNPSDESIDTLDCFFCGKVLSHMNMARRQIHINHCLDNVEEELKKKKVGQLSLLETLIFCPVCHESAPFDRRCLKQKIVHIKQCRSLFNLSMPQLIQRLRWIGWGHTSTINNNNNNTSNDIQVVDHNNYNRNKVTHELRAVDCSTFDDDDNFANNIIVSRMNQSLWKPQTSDKSDDDLQMALALSRSLHTSQKRKAIKDLNASNIWSVEESKQKAYEKLDLILFPDNQSELIQQERERSIGSMGLSSIKTIEKNVRNISYWKLPSIGNQDNNSIFVSNFIHQIRIKK</sequence>
<proteinExistence type="predicted"/>
<dbReference type="AlphaFoldDB" id="A0A367JCH2"/>
<comment type="caution">
    <text evidence="2">The sequence shown here is derived from an EMBL/GenBank/DDBJ whole genome shotgun (WGS) entry which is preliminary data.</text>
</comment>
<reference evidence="2 3" key="1">
    <citation type="journal article" date="2018" name="G3 (Bethesda)">
        <title>Phylogenetic and Phylogenomic Definition of Rhizopus Species.</title>
        <authorList>
            <person name="Gryganskyi A.P."/>
            <person name="Golan J."/>
            <person name="Dolatabadi S."/>
            <person name="Mondo S."/>
            <person name="Robb S."/>
            <person name="Idnurm A."/>
            <person name="Muszewska A."/>
            <person name="Steczkiewicz K."/>
            <person name="Masonjones S."/>
            <person name="Liao H.L."/>
            <person name="Gajdeczka M.T."/>
            <person name="Anike F."/>
            <person name="Vuek A."/>
            <person name="Anishchenko I.M."/>
            <person name="Voigt K."/>
            <person name="de Hoog G.S."/>
            <person name="Smith M.E."/>
            <person name="Heitman J."/>
            <person name="Vilgalys R."/>
            <person name="Stajich J.E."/>
        </authorList>
    </citation>
    <scope>NUCLEOTIDE SEQUENCE [LARGE SCALE GENOMIC DNA]</scope>
    <source>
        <strain evidence="2 3">CBS 357.93</strain>
    </source>
</reference>
<dbReference type="PANTHER" id="PTHR21541:SF3">
    <property type="entry name" value="STRUCTURE-SPECIFIC ENDONUCLEASE SUBUNIT SLX4"/>
    <property type="match status" value="1"/>
</dbReference>
<dbReference type="EMBL" id="PJQL01001631">
    <property type="protein sequence ID" value="RCH87559.1"/>
    <property type="molecule type" value="Genomic_DNA"/>
</dbReference>
<protein>
    <recommendedName>
        <fullName evidence="4">UBZ4-type domain-containing protein</fullName>
    </recommendedName>
</protein>
<feature type="compositionally biased region" description="Basic and acidic residues" evidence="1">
    <location>
        <begin position="1"/>
        <end position="12"/>
    </location>
</feature>
<organism evidence="2 3">
    <name type="scientific">Rhizopus azygosporus</name>
    <name type="common">Rhizopus microsporus var. azygosporus</name>
    <dbReference type="NCBI Taxonomy" id="86630"/>
    <lineage>
        <taxon>Eukaryota</taxon>
        <taxon>Fungi</taxon>
        <taxon>Fungi incertae sedis</taxon>
        <taxon>Mucoromycota</taxon>
        <taxon>Mucoromycotina</taxon>
        <taxon>Mucoromycetes</taxon>
        <taxon>Mucorales</taxon>
        <taxon>Mucorineae</taxon>
        <taxon>Rhizopodaceae</taxon>
        <taxon>Rhizopus</taxon>
    </lineage>
</organism>
<dbReference type="GO" id="GO:0033557">
    <property type="term" value="C:Slx1-Slx4 complex"/>
    <property type="evidence" value="ECO:0007669"/>
    <property type="project" value="TreeGrafter"/>
</dbReference>
<gene>
    <name evidence="2" type="ORF">CU097_009893</name>
</gene>
<evidence type="ECO:0000313" key="3">
    <source>
        <dbReference type="Proteomes" id="UP000252139"/>
    </source>
</evidence>
<dbReference type="GO" id="GO:0000712">
    <property type="term" value="P:resolution of meiotic recombination intermediates"/>
    <property type="evidence" value="ECO:0007669"/>
    <property type="project" value="TreeGrafter"/>
</dbReference>
<dbReference type="OrthoDB" id="5576441at2759"/>
<name>A0A367JCH2_RHIAZ</name>
<evidence type="ECO:0008006" key="4">
    <source>
        <dbReference type="Google" id="ProtNLM"/>
    </source>
</evidence>
<accession>A0A367JCH2</accession>
<dbReference type="PANTHER" id="PTHR21541">
    <property type="entry name" value="BTB POZ DOMAIN CONTAINING 12"/>
    <property type="match status" value="1"/>
</dbReference>
<feature type="region of interest" description="Disordered" evidence="1">
    <location>
        <begin position="1"/>
        <end position="34"/>
    </location>
</feature>
<evidence type="ECO:0000256" key="1">
    <source>
        <dbReference type="SAM" id="MobiDB-lite"/>
    </source>
</evidence>
<evidence type="ECO:0000313" key="2">
    <source>
        <dbReference type="EMBL" id="RCH87559.1"/>
    </source>
</evidence>
<dbReference type="Proteomes" id="UP000252139">
    <property type="component" value="Unassembled WGS sequence"/>
</dbReference>
<dbReference type="STRING" id="86630.A0A367JCH2"/>